<dbReference type="Pfam" id="PF12682">
    <property type="entry name" value="Flavodoxin_4"/>
    <property type="match status" value="1"/>
</dbReference>
<dbReference type="InterPro" id="IPR008254">
    <property type="entry name" value="Flavodoxin/NO_synth"/>
</dbReference>
<evidence type="ECO:0000259" key="1">
    <source>
        <dbReference type="Pfam" id="PF12682"/>
    </source>
</evidence>
<proteinExistence type="predicted"/>
<dbReference type="InterPro" id="IPR029039">
    <property type="entry name" value="Flavoprotein-like_sf"/>
</dbReference>
<dbReference type="EMBL" id="JACJJL010000014">
    <property type="protein sequence ID" value="MBM6661985.1"/>
    <property type="molecule type" value="Genomic_DNA"/>
</dbReference>
<dbReference type="AlphaFoldDB" id="A0A938WNW9"/>
<dbReference type="PANTHER" id="PTHR39201">
    <property type="entry name" value="EXPORTED PROTEIN-RELATED"/>
    <property type="match status" value="1"/>
</dbReference>
<gene>
    <name evidence="2" type="ORF">H6B30_09535</name>
</gene>
<dbReference type="GO" id="GO:0010181">
    <property type="term" value="F:FMN binding"/>
    <property type="evidence" value="ECO:0007669"/>
    <property type="project" value="InterPro"/>
</dbReference>
<dbReference type="RefSeq" id="WP_205109971.1">
    <property type="nucleotide sequence ID" value="NZ_JACJJL010000014.1"/>
</dbReference>
<comment type="caution">
    <text evidence="2">The sequence shown here is derived from an EMBL/GenBank/DDBJ whole genome shotgun (WGS) entry which is preliminary data.</text>
</comment>
<sequence length="176" mass="19445">MEHNMKAKKTLVAFFSRAGENYAVGNIAEGNTRIIADMIVDETGGDIFQITPETPYPEDYAQCTEVAKRELAAKARPAVKGDAAVEDYDTIFIGYPNWWGDLPMPVYTLIEKHRWQGKTVIPFCTHEGSGLSGTEHKLKTACQGATLLKGIALRGATAQNERARAKESINEWLSKL</sequence>
<evidence type="ECO:0000313" key="3">
    <source>
        <dbReference type="Proteomes" id="UP000764045"/>
    </source>
</evidence>
<accession>A0A938WNW9</accession>
<protein>
    <submittedName>
        <fullName evidence="2">Flavodoxin</fullName>
    </submittedName>
</protein>
<organism evidence="2 3">
    <name type="scientific">Marseilla massiliensis</name>
    <dbReference type="NCBI Taxonomy" id="1841864"/>
    <lineage>
        <taxon>Bacteria</taxon>
        <taxon>Pseudomonadati</taxon>
        <taxon>Bacteroidota</taxon>
        <taxon>Bacteroidia</taxon>
        <taxon>Bacteroidales</taxon>
        <taxon>Prevotellaceae</taxon>
        <taxon>Marseilla</taxon>
    </lineage>
</organism>
<dbReference type="Proteomes" id="UP000764045">
    <property type="component" value="Unassembled WGS sequence"/>
</dbReference>
<reference evidence="2 3" key="1">
    <citation type="journal article" date="2021" name="Sci. Rep.">
        <title>The distribution of antibiotic resistance genes in chicken gut microbiota commensals.</title>
        <authorList>
            <person name="Juricova H."/>
            <person name="Matiasovicova J."/>
            <person name="Kubasova T."/>
            <person name="Cejkova D."/>
            <person name="Rychlik I."/>
        </authorList>
    </citation>
    <scope>NUCLEOTIDE SEQUENCE [LARGE SCALE GENOMIC DNA]</scope>
    <source>
        <strain evidence="2 3">An819</strain>
    </source>
</reference>
<feature type="domain" description="Flavodoxin-like" evidence="1">
    <location>
        <begin position="28"/>
        <end position="162"/>
    </location>
</feature>
<dbReference type="SUPFAM" id="SSF52218">
    <property type="entry name" value="Flavoproteins"/>
    <property type="match status" value="1"/>
</dbReference>
<keyword evidence="3" id="KW-1185">Reference proteome</keyword>
<dbReference type="Gene3D" id="3.40.50.360">
    <property type="match status" value="1"/>
</dbReference>
<evidence type="ECO:0000313" key="2">
    <source>
        <dbReference type="EMBL" id="MBM6661985.1"/>
    </source>
</evidence>
<name>A0A938WNW9_9BACT</name>
<dbReference type="PANTHER" id="PTHR39201:SF1">
    <property type="entry name" value="FLAVODOXIN-LIKE DOMAIN-CONTAINING PROTEIN"/>
    <property type="match status" value="1"/>
</dbReference>